<evidence type="ECO:0000256" key="1">
    <source>
        <dbReference type="SAM" id="MobiDB-lite"/>
    </source>
</evidence>
<comment type="caution">
    <text evidence="2">The sequence shown here is derived from an EMBL/GenBank/DDBJ whole genome shotgun (WGS) entry which is preliminary data.</text>
</comment>
<evidence type="ECO:0008006" key="4">
    <source>
        <dbReference type="Google" id="ProtNLM"/>
    </source>
</evidence>
<reference evidence="2" key="2">
    <citation type="submission" date="2023-06" db="EMBL/GenBank/DDBJ databases">
        <authorList>
            <consortium name="Lawrence Berkeley National Laboratory"/>
            <person name="Haridas S."/>
            <person name="Hensen N."/>
            <person name="Bonometti L."/>
            <person name="Westerberg I."/>
            <person name="Brannstrom I.O."/>
            <person name="Guillou S."/>
            <person name="Cros-Aarteil S."/>
            <person name="Calhoun S."/>
            <person name="Kuo A."/>
            <person name="Mondo S."/>
            <person name="Pangilinan J."/>
            <person name="Riley R."/>
            <person name="Labutti K."/>
            <person name="Andreopoulos B."/>
            <person name="Lipzen A."/>
            <person name="Chen C."/>
            <person name="Yanf M."/>
            <person name="Daum C."/>
            <person name="Ng V."/>
            <person name="Clum A."/>
            <person name="Steindorff A."/>
            <person name="Ohm R."/>
            <person name="Martin F."/>
            <person name="Silar P."/>
            <person name="Natvig D."/>
            <person name="Lalanne C."/>
            <person name="Gautier V."/>
            <person name="Ament-Velasquez S.L."/>
            <person name="Kruys A."/>
            <person name="Hutchinson M.I."/>
            <person name="Powell A.J."/>
            <person name="Barry K."/>
            <person name="Miller A.N."/>
            <person name="Grigoriev I.V."/>
            <person name="Debuchy R."/>
            <person name="Gladieux P."/>
            <person name="Thoren M.H."/>
            <person name="Johannesson H."/>
        </authorList>
    </citation>
    <scope>NUCLEOTIDE SEQUENCE</scope>
    <source>
        <strain evidence="2">CBS 958.72</strain>
    </source>
</reference>
<reference evidence="2" key="1">
    <citation type="journal article" date="2023" name="Mol. Phylogenet. Evol.">
        <title>Genome-scale phylogeny and comparative genomics of the fungal order Sordariales.</title>
        <authorList>
            <person name="Hensen N."/>
            <person name="Bonometti L."/>
            <person name="Westerberg I."/>
            <person name="Brannstrom I.O."/>
            <person name="Guillou S."/>
            <person name="Cros-Aarteil S."/>
            <person name="Calhoun S."/>
            <person name="Haridas S."/>
            <person name="Kuo A."/>
            <person name="Mondo S."/>
            <person name="Pangilinan J."/>
            <person name="Riley R."/>
            <person name="LaButti K."/>
            <person name="Andreopoulos B."/>
            <person name="Lipzen A."/>
            <person name="Chen C."/>
            <person name="Yan M."/>
            <person name="Daum C."/>
            <person name="Ng V."/>
            <person name="Clum A."/>
            <person name="Steindorff A."/>
            <person name="Ohm R.A."/>
            <person name="Martin F."/>
            <person name="Silar P."/>
            <person name="Natvig D.O."/>
            <person name="Lalanne C."/>
            <person name="Gautier V."/>
            <person name="Ament-Velasquez S.L."/>
            <person name="Kruys A."/>
            <person name="Hutchinson M.I."/>
            <person name="Powell A.J."/>
            <person name="Barry K."/>
            <person name="Miller A.N."/>
            <person name="Grigoriev I.V."/>
            <person name="Debuchy R."/>
            <person name="Gladieux P."/>
            <person name="Hiltunen Thoren M."/>
            <person name="Johannesson H."/>
        </authorList>
    </citation>
    <scope>NUCLEOTIDE SEQUENCE</scope>
    <source>
        <strain evidence="2">CBS 958.72</strain>
    </source>
</reference>
<dbReference type="EMBL" id="JAULSN010000005">
    <property type="protein sequence ID" value="KAK3370714.1"/>
    <property type="molecule type" value="Genomic_DNA"/>
</dbReference>
<evidence type="ECO:0000313" key="2">
    <source>
        <dbReference type="EMBL" id="KAK3370714.1"/>
    </source>
</evidence>
<dbReference type="PANTHER" id="PTHR35179">
    <property type="entry name" value="PROTEIN CBG02620"/>
    <property type="match status" value="1"/>
</dbReference>
<sequence>MSSWSHKRRFYRNSDDQNRWQNGRKTAIPVPATTPPPLGKLIQTVRVKDMVGESKNFIDSAAIRDCEAIASFNWLDKKGSESTILTPGKPPLWTPPVAPTVLKEDKGTYFRDKNAARFPKHPMEPAIVTALGVDRDLPAKLDIMACGSTLGNLLRFVCGQDKPFRMLVEKVDNTVFFIRRENSPTELIPDVRGFGHAFPEAYTTWELDVKGSASHQRILRYTLGGLRIAVRFEADGYIKAPLGKHPVVPLAKATHLSSEDSLDTLVAALSENQVSPSSVELSSVELSSIGSSCAVKTKPGGSFIGQEDVFDLKTRSIKSKFVKDHLGEELPRLWVSQIPKFILAFHASGFFEPQEIEVRDIRAEVTNWEKDHVDDLSRLAALVHRIVAMTSSAPSGKLELCHQTIGELDVREQLPDAGNVMSTEVRARWGKSASAIAVGMDSPAVEDRYEDHSSDEDSVSEHQVASGNDGSVRDEGWDFTRSEELDFTACSFDDCGYCGRCSY</sequence>
<evidence type="ECO:0000313" key="3">
    <source>
        <dbReference type="Proteomes" id="UP001287356"/>
    </source>
</evidence>
<protein>
    <recommendedName>
        <fullName evidence="4">Geranylgeranyl pyrophosphate synthetase</fullName>
    </recommendedName>
</protein>
<dbReference type="Proteomes" id="UP001287356">
    <property type="component" value="Unassembled WGS sequence"/>
</dbReference>
<feature type="region of interest" description="Disordered" evidence="1">
    <location>
        <begin position="15"/>
        <end position="35"/>
    </location>
</feature>
<gene>
    <name evidence="2" type="ORF">B0T24DRAFT_721005</name>
</gene>
<feature type="region of interest" description="Disordered" evidence="1">
    <location>
        <begin position="442"/>
        <end position="475"/>
    </location>
</feature>
<keyword evidence="3" id="KW-1185">Reference proteome</keyword>
<proteinExistence type="predicted"/>
<dbReference type="AlphaFoldDB" id="A0AAE0K6F4"/>
<dbReference type="PANTHER" id="PTHR35179:SF2">
    <property type="entry name" value="START DOMAIN-CONTAINING PROTEIN"/>
    <property type="match status" value="1"/>
</dbReference>
<accession>A0AAE0K6F4</accession>
<name>A0AAE0K6F4_9PEZI</name>
<organism evidence="2 3">
    <name type="scientific">Lasiosphaeria ovina</name>
    <dbReference type="NCBI Taxonomy" id="92902"/>
    <lineage>
        <taxon>Eukaryota</taxon>
        <taxon>Fungi</taxon>
        <taxon>Dikarya</taxon>
        <taxon>Ascomycota</taxon>
        <taxon>Pezizomycotina</taxon>
        <taxon>Sordariomycetes</taxon>
        <taxon>Sordariomycetidae</taxon>
        <taxon>Sordariales</taxon>
        <taxon>Lasiosphaeriaceae</taxon>
        <taxon>Lasiosphaeria</taxon>
    </lineage>
</organism>